<accession>A0A438JPJ1</accession>
<protein>
    <recommendedName>
        <fullName evidence="9">DDE Tnp4 domain-containing protein</fullName>
    </recommendedName>
</protein>
<evidence type="ECO:0000256" key="3">
    <source>
        <dbReference type="ARBA" id="ARBA00006958"/>
    </source>
</evidence>
<keyword evidence="7" id="KW-0539">Nucleus</keyword>
<evidence type="ECO:0000256" key="7">
    <source>
        <dbReference type="ARBA" id="ARBA00023242"/>
    </source>
</evidence>
<dbReference type="InterPro" id="IPR045249">
    <property type="entry name" value="HARBI1-like"/>
</dbReference>
<comment type="subcellular location">
    <subcellularLocation>
        <location evidence="2">Nucleus</location>
    </subcellularLocation>
</comment>
<sequence length="315" mass="36203">MQSFAYKEYYSKNRNQSLRTPQMRDGNGWEGSTSDSRVLRDAVSRRNGLTVPHGYYYLVDAGYTNGKGFLAPYRGQRYHLNDWREGHMPTTHEEFFNMKHSATRNIIERCFGLLKLRWAILRSPCFYPIKTQYKIILACCLIHNLIKREMPMDPLEQELDVQDHQVVDRTNGKGAMSAADILEELDQVEASNDIGVDDLEAEVDASHTNTVASTPSRMECSSQSHRKRARNDDTTLINVMTRTCNALESLVGNFNQQTEKENRVVGELETLPNLNRLDILKLSQIIMSDPMKVKLLFNLDEDLKVEWAKQLLQTP</sequence>
<feature type="region of interest" description="Disordered" evidence="8">
    <location>
        <begin position="207"/>
        <end position="231"/>
    </location>
</feature>
<dbReference type="GO" id="GO:0016787">
    <property type="term" value="F:hydrolase activity"/>
    <property type="evidence" value="ECO:0007669"/>
    <property type="project" value="UniProtKB-KW"/>
</dbReference>
<dbReference type="Pfam" id="PF13359">
    <property type="entry name" value="DDE_Tnp_4"/>
    <property type="match status" value="1"/>
</dbReference>
<dbReference type="GO" id="GO:0046872">
    <property type="term" value="F:metal ion binding"/>
    <property type="evidence" value="ECO:0007669"/>
    <property type="project" value="UniProtKB-KW"/>
</dbReference>
<dbReference type="PANTHER" id="PTHR22930:SF281">
    <property type="entry name" value="NUCLEASE"/>
    <property type="match status" value="1"/>
</dbReference>
<proteinExistence type="inferred from homology"/>
<dbReference type="GO" id="GO:0005634">
    <property type="term" value="C:nucleus"/>
    <property type="evidence" value="ECO:0007669"/>
    <property type="project" value="UniProtKB-SubCell"/>
</dbReference>
<dbReference type="AlphaFoldDB" id="A0A438JPJ1"/>
<dbReference type="Proteomes" id="UP000288805">
    <property type="component" value="Unassembled WGS sequence"/>
</dbReference>
<evidence type="ECO:0000256" key="4">
    <source>
        <dbReference type="ARBA" id="ARBA00022722"/>
    </source>
</evidence>
<keyword evidence="5" id="KW-0479">Metal-binding</keyword>
<keyword evidence="4" id="KW-0540">Nuclease</keyword>
<evidence type="ECO:0000256" key="6">
    <source>
        <dbReference type="ARBA" id="ARBA00022801"/>
    </source>
</evidence>
<evidence type="ECO:0000256" key="5">
    <source>
        <dbReference type="ARBA" id="ARBA00022723"/>
    </source>
</evidence>
<dbReference type="PANTHER" id="PTHR22930">
    <property type="match status" value="1"/>
</dbReference>
<evidence type="ECO:0000313" key="11">
    <source>
        <dbReference type="Proteomes" id="UP000288805"/>
    </source>
</evidence>
<reference evidence="10 11" key="1">
    <citation type="journal article" date="2018" name="PLoS Genet.">
        <title>Population sequencing reveals clonal diversity and ancestral inbreeding in the grapevine cultivar Chardonnay.</title>
        <authorList>
            <person name="Roach M.J."/>
            <person name="Johnson D.L."/>
            <person name="Bohlmann J."/>
            <person name="van Vuuren H.J."/>
            <person name="Jones S.J."/>
            <person name="Pretorius I.S."/>
            <person name="Schmidt S.A."/>
            <person name="Borneman A.R."/>
        </authorList>
    </citation>
    <scope>NUCLEOTIDE SEQUENCE [LARGE SCALE GENOMIC DNA]</scope>
    <source>
        <strain evidence="11">cv. Chardonnay</strain>
        <tissue evidence="10">Leaf</tissue>
    </source>
</reference>
<evidence type="ECO:0000256" key="2">
    <source>
        <dbReference type="ARBA" id="ARBA00004123"/>
    </source>
</evidence>
<comment type="similarity">
    <text evidence="3">Belongs to the HARBI1 family.</text>
</comment>
<dbReference type="EMBL" id="QGNW01000033">
    <property type="protein sequence ID" value="RVX10853.1"/>
    <property type="molecule type" value="Genomic_DNA"/>
</dbReference>
<feature type="compositionally biased region" description="Polar residues" evidence="8">
    <location>
        <begin position="207"/>
        <end position="223"/>
    </location>
</feature>
<evidence type="ECO:0000259" key="9">
    <source>
        <dbReference type="Pfam" id="PF13359"/>
    </source>
</evidence>
<feature type="domain" description="DDE Tnp4" evidence="9">
    <location>
        <begin position="28"/>
        <end position="144"/>
    </location>
</feature>
<dbReference type="InterPro" id="IPR027806">
    <property type="entry name" value="HARBI1_dom"/>
</dbReference>
<name>A0A438JPJ1_VITVI</name>
<evidence type="ECO:0000256" key="1">
    <source>
        <dbReference type="ARBA" id="ARBA00001968"/>
    </source>
</evidence>
<feature type="region of interest" description="Disordered" evidence="8">
    <location>
        <begin position="15"/>
        <end position="34"/>
    </location>
</feature>
<comment type="caution">
    <text evidence="10">The sequence shown here is derived from an EMBL/GenBank/DDBJ whole genome shotgun (WGS) entry which is preliminary data.</text>
</comment>
<organism evidence="10 11">
    <name type="scientific">Vitis vinifera</name>
    <name type="common">Grape</name>
    <dbReference type="NCBI Taxonomy" id="29760"/>
    <lineage>
        <taxon>Eukaryota</taxon>
        <taxon>Viridiplantae</taxon>
        <taxon>Streptophyta</taxon>
        <taxon>Embryophyta</taxon>
        <taxon>Tracheophyta</taxon>
        <taxon>Spermatophyta</taxon>
        <taxon>Magnoliopsida</taxon>
        <taxon>eudicotyledons</taxon>
        <taxon>Gunneridae</taxon>
        <taxon>Pentapetalae</taxon>
        <taxon>rosids</taxon>
        <taxon>Vitales</taxon>
        <taxon>Vitaceae</taxon>
        <taxon>Viteae</taxon>
        <taxon>Vitis</taxon>
    </lineage>
</organism>
<keyword evidence="6" id="KW-0378">Hydrolase</keyword>
<evidence type="ECO:0000256" key="8">
    <source>
        <dbReference type="SAM" id="MobiDB-lite"/>
    </source>
</evidence>
<comment type="cofactor">
    <cofactor evidence="1">
        <name>a divalent metal cation</name>
        <dbReference type="ChEBI" id="CHEBI:60240"/>
    </cofactor>
</comment>
<dbReference type="GO" id="GO:0004518">
    <property type="term" value="F:nuclease activity"/>
    <property type="evidence" value="ECO:0007669"/>
    <property type="project" value="UniProtKB-KW"/>
</dbReference>
<evidence type="ECO:0000313" key="10">
    <source>
        <dbReference type="EMBL" id="RVX10853.1"/>
    </source>
</evidence>
<gene>
    <name evidence="10" type="ORF">CK203_018178</name>
</gene>